<protein>
    <submittedName>
        <fullName evidence="1">Uncharacterized protein</fullName>
    </submittedName>
</protein>
<evidence type="ECO:0000313" key="1">
    <source>
        <dbReference type="EMBL" id="CAL1370379.1"/>
    </source>
</evidence>
<dbReference type="AlphaFoldDB" id="A0AAV2D957"/>
<dbReference type="Proteomes" id="UP001497516">
    <property type="component" value="Chromosome 2"/>
</dbReference>
<name>A0AAV2D957_9ROSI</name>
<organism evidence="1 2">
    <name type="scientific">Linum trigynum</name>
    <dbReference type="NCBI Taxonomy" id="586398"/>
    <lineage>
        <taxon>Eukaryota</taxon>
        <taxon>Viridiplantae</taxon>
        <taxon>Streptophyta</taxon>
        <taxon>Embryophyta</taxon>
        <taxon>Tracheophyta</taxon>
        <taxon>Spermatophyta</taxon>
        <taxon>Magnoliopsida</taxon>
        <taxon>eudicotyledons</taxon>
        <taxon>Gunneridae</taxon>
        <taxon>Pentapetalae</taxon>
        <taxon>rosids</taxon>
        <taxon>fabids</taxon>
        <taxon>Malpighiales</taxon>
        <taxon>Linaceae</taxon>
        <taxon>Linum</taxon>
    </lineage>
</organism>
<sequence>MFLYPGQAQFTASIHSHENLNASVNSASSPKCTALLSKVNGLHSKFMVLEIVNILVVSNIWNLAGCLTVHNLRFQFTVLGDRELQCWTVNCGCFMDA</sequence>
<accession>A0AAV2D957</accession>
<gene>
    <name evidence="1" type="ORF">LTRI10_LOCUS12509</name>
</gene>
<evidence type="ECO:0000313" key="2">
    <source>
        <dbReference type="Proteomes" id="UP001497516"/>
    </source>
</evidence>
<dbReference type="EMBL" id="OZ034815">
    <property type="protein sequence ID" value="CAL1370379.1"/>
    <property type="molecule type" value="Genomic_DNA"/>
</dbReference>
<reference evidence="1 2" key="1">
    <citation type="submission" date="2024-04" db="EMBL/GenBank/DDBJ databases">
        <authorList>
            <person name="Fracassetti M."/>
        </authorList>
    </citation>
    <scope>NUCLEOTIDE SEQUENCE [LARGE SCALE GENOMIC DNA]</scope>
</reference>
<proteinExistence type="predicted"/>
<keyword evidence="2" id="KW-1185">Reference proteome</keyword>